<dbReference type="Proteomes" id="UP000441102">
    <property type="component" value="Unassembled WGS sequence"/>
</dbReference>
<name>A0A6I0DQY9_BRUAN</name>
<reference evidence="1 2" key="1">
    <citation type="submission" date="2019-09" db="EMBL/GenBank/DDBJ databases">
        <title>Taxonomic organization of the family Brucellaceae based on a phylogenomic approach.</title>
        <authorList>
            <person name="Leclercq S."/>
            <person name="Cloeckaert A."/>
            <person name="Zygmunt M.S."/>
        </authorList>
    </citation>
    <scope>NUCLEOTIDE SEQUENCE [LARGE SCALE GENOMIC DNA]</scope>
    <source>
        <strain evidence="1 2">CCUG 34461</strain>
    </source>
</reference>
<gene>
    <name evidence="1" type="ORF">F9L06_10435</name>
</gene>
<dbReference type="RefSeq" id="WP_151576557.1">
    <property type="nucleotide sequence ID" value="NZ_WBWX01000003.1"/>
</dbReference>
<protein>
    <recommendedName>
        <fullName evidence="3">TIGR04255 family protein</fullName>
    </recommendedName>
</protein>
<sequence length="274" mass="30914">MWRPVNEDHSIEMMSVIIGFQDAVSSLVYRKILRKLDETTNANGLNIQQPLQGIEFRVDPSGVTPRPININGMSYQRNSLVRVQSGEIANKIVEQVQFQPQSIHYSTWKYTRWNPALDSINKVIFPAIELASSAVSISSIRIEYIDRFIFSGAGFESKPSDVLSEKSPLIANDIFSSEDLWHSHTGKLVRINDQKKRLFQVNIDAQDLATPIELAGTRSIAIVNSVEDRFDQPGLEIEDTQVEISRELEELHNESKSLYSKILNPSMAAKVGLE</sequence>
<dbReference type="EMBL" id="WBWX01000003">
    <property type="protein sequence ID" value="KAB2799009.1"/>
    <property type="molecule type" value="Genomic_DNA"/>
</dbReference>
<evidence type="ECO:0008006" key="3">
    <source>
        <dbReference type="Google" id="ProtNLM"/>
    </source>
</evidence>
<evidence type="ECO:0000313" key="2">
    <source>
        <dbReference type="Proteomes" id="UP000441102"/>
    </source>
</evidence>
<evidence type="ECO:0000313" key="1">
    <source>
        <dbReference type="EMBL" id="KAB2799009.1"/>
    </source>
</evidence>
<dbReference type="AlphaFoldDB" id="A0A6I0DQY9"/>
<comment type="caution">
    <text evidence="1">The sequence shown here is derived from an EMBL/GenBank/DDBJ whole genome shotgun (WGS) entry which is preliminary data.</text>
</comment>
<proteinExistence type="predicted"/>
<accession>A0A6I0DQY9</accession>
<organism evidence="1 2">
    <name type="scientific">Brucella anthropi</name>
    <name type="common">Ochrobactrum anthropi</name>
    <dbReference type="NCBI Taxonomy" id="529"/>
    <lineage>
        <taxon>Bacteria</taxon>
        <taxon>Pseudomonadati</taxon>
        <taxon>Pseudomonadota</taxon>
        <taxon>Alphaproteobacteria</taxon>
        <taxon>Hyphomicrobiales</taxon>
        <taxon>Brucellaceae</taxon>
        <taxon>Brucella/Ochrobactrum group</taxon>
        <taxon>Brucella</taxon>
    </lineage>
</organism>